<dbReference type="PANTHER" id="PTHR30055:SF234">
    <property type="entry name" value="HTH-TYPE TRANSCRIPTIONAL REGULATOR BETI"/>
    <property type="match status" value="1"/>
</dbReference>
<keyword evidence="2 4" id="KW-0238">DNA-binding</keyword>
<feature type="DNA-binding region" description="H-T-H motif" evidence="4">
    <location>
        <begin position="33"/>
        <end position="52"/>
    </location>
</feature>
<dbReference type="Pfam" id="PF00440">
    <property type="entry name" value="TetR_N"/>
    <property type="match status" value="1"/>
</dbReference>
<proteinExistence type="predicted"/>
<accession>A0A1I4B844</accession>
<dbReference type="PROSITE" id="PS01081">
    <property type="entry name" value="HTH_TETR_1"/>
    <property type="match status" value="1"/>
</dbReference>
<dbReference type="STRING" id="1884381.SAMN05518846_1178"/>
<dbReference type="RefSeq" id="WP_092274384.1">
    <property type="nucleotide sequence ID" value="NZ_BJOE01000042.1"/>
</dbReference>
<evidence type="ECO:0000313" key="6">
    <source>
        <dbReference type="EMBL" id="SFK65028.1"/>
    </source>
</evidence>
<dbReference type="InterPro" id="IPR001647">
    <property type="entry name" value="HTH_TetR"/>
</dbReference>
<keyword evidence="1" id="KW-0805">Transcription regulation</keyword>
<dbReference type="PROSITE" id="PS50977">
    <property type="entry name" value="HTH_TETR_2"/>
    <property type="match status" value="1"/>
</dbReference>
<dbReference type="InterPro" id="IPR023772">
    <property type="entry name" value="DNA-bd_HTH_TetR-type_CS"/>
</dbReference>
<reference evidence="7" key="1">
    <citation type="submission" date="2016-10" db="EMBL/GenBank/DDBJ databases">
        <authorList>
            <person name="Varghese N."/>
            <person name="Submissions S."/>
        </authorList>
    </citation>
    <scope>NUCLEOTIDE SEQUENCE [LARGE SCALE GENOMIC DNA]</scope>
    <source>
        <strain evidence="7">OK042</strain>
    </source>
</reference>
<feature type="domain" description="HTH tetR-type" evidence="5">
    <location>
        <begin position="10"/>
        <end position="70"/>
    </location>
</feature>
<dbReference type="GO" id="GO:0000976">
    <property type="term" value="F:transcription cis-regulatory region binding"/>
    <property type="evidence" value="ECO:0007669"/>
    <property type="project" value="TreeGrafter"/>
</dbReference>
<dbReference type="EMBL" id="FORT01000017">
    <property type="protein sequence ID" value="SFK65028.1"/>
    <property type="molecule type" value="Genomic_DNA"/>
</dbReference>
<evidence type="ECO:0000313" key="7">
    <source>
        <dbReference type="Proteomes" id="UP000198915"/>
    </source>
</evidence>
<evidence type="ECO:0000256" key="1">
    <source>
        <dbReference type="ARBA" id="ARBA00023015"/>
    </source>
</evidence>
<dbReference type="InterPro" id="IPR050109">
    <property type="entry name" value="HTH-type_TetR-like_transc_reg"/>
</dbReference>
<name>A0A1I4B844_9BACL</name>
<protein>
    <submittedName>
        <fullName evidence="6">Transcriptional regulator, TetR family</fullName>
    </submittedName>
</protein>
<dbReference type="InterPro" id="IPR009057">
    <property type="entry name" value="Homeodomain-like_sf"/>
</dbReference>
<dbReference type="PANTHER" id="PTHR30055">
    <property type="entry name" value="HTH-TYPE TRANSCRIPTIONAL REGULATOR RUTR"/>
    <property type="match status" value="1"/>
</dbReference>
<evidence type="ECO:0000259" key="5">
    <source>
        <dbReference type="PROSITE" id="PS50977"/>
    </source>
</evidence>
<evidence type="ECO:0000256" key="3">
    <source>
        <dbReference type="ARBA" id="ARBA00023163"/>
    </source>
</evidence>
<dbReference type="Proteomes" id="UP000198915">
    <property type="component" value="Unassembled WGS sequence"/>
</dbReference>
<dbReference type="GO" id="GO:0003700">
    <property type="term" value="F:DNA-binding transcription factor activity"/>
    <property type="evidence" value="ECO:0007669"/>
    <property type="project" value="TreeGrafter"/>
</dbReference>
<dbReference type="SUPFAM" id="SSF46689">
    <property type="entry name" value="Homeodomain-like"/>
    <property type="match status" value="1"/>
</dbReference>
<sequence>MKRSKEEQKKATIRKLTEVARVHFSAHGYAEASTEEMVQEAGLTRGALYHHFGNKEGLFHAVLAMVQAEIAQQVESEAAQSEDLWEQLVLGCRAFVSAAVESPNRRILLIDGPSVLGWESWRQMDQEHSMRLLHEQLLLIDEQGGLKPVSIPALTHLLSGAMNEAALWIAQMPDQQHALIEATASLRLMLDGFKAQ</sequence>
<gene>
    <name evidence="6" type="ORF">SAMN05518846_1178</name>
</gene>
<dbReference type="AlphaFoldDB" id="A0A1I4B844"/>
<dbReference type="InterPro" id="IPR049484">
    <property type="entry name" value="Rv0078-like_C"/>
</dbReference>
<evidence type="ECO:0000256" key="4">
    <source>
        <dbReference type="PROSITE-ProRule" id="PRU00335"/>
    </source>
</evidence>
<organism evidence="6 7">
    <name type="scientific">Brevibacillus centrosporus</name>
    <dbReference type="NCBI Taxonomy" id="54910"/>
    <lineage>
        <taxon>Bacteria</taxon>
        <taxon>Bacillati</taxon>
        <taxon>Bacillota</taxon>
        <taxon>Bacilli</taxon>
        <taxon>Bacillales</taxon>
        <taxon>Paenibacillaceae</taxon>
        <taxon>Brevibacillus</taxon>
    </lineage>
</organism>
<evidence type="ECO:0000256" key="2">
    <source>
        <dbReference type="ARBA" id="ARBA00023125"/>
    </source>
</evidence>
<dbReference type="Pfam" id="PF21351">
    <property type="entry name" value="TetR_C_41"/>
    <property type="match status" value="1"/>
</dbReference>
<keyword evidence="7" id="KW-1185">Reference proteome</keyword>
<keyword evidence="3" id="KW-0804">Transcription</keyword>
<dbReference type="PRINTS" id="PR00455">
    <property type="entry name" value="HTHTETR"/>
</dbReference>
<dbReference type="Gene3D" id="1.10.357.10">
    <property type="entry name" value="Tetracycline Repressor, domain 2"/>
    <property type="match status" value="1"/>
</dbReference>